<organism evidence="6 7">
    <name type="scientific">Cellulomonas carbonis T26</name>
    <dbReference type="NCBI Taxonomy" id="947969"/>
    <lineage>
        <taxon>Bacteria</taxon>
        <taxon>Bacillati</taxon>
        <taxon>Actinomycetota</taxon>
        <taxon>Actinomycetes</taxon>
        <taxon>Micrococcales</taxon>
        <taxon>Cellulomonadaceae</taxon>
        <taxon>Cellulomonas</taxon>
    </lineage>
</organism>
<reference evidence="6 7" key="2">
    <citation type="journal article" date="2015" name="Stand. Genomic Sci.">
        <title>Draft genome sequence of Cellulomonas carbonis T26(T) and comparative analysis of six Cellulomonas genomes.</title>
        <authorList>
            <person name="Zhuang W."/>
            <person name="Zhang S."/>
            <person name="Xia X."/>
            <person name="Wang G."/>
        </authorList>
    </citation>
    <scope>NUCLEOTIDE SEQUENCE [LARGE SCALE GENOMIC DNA]</scope>
    <source>
        <strain evidence="6 7">T26</strain>
    </source>
</reference>
<feature type="domain" description="HTH lacI-type" evidence="5">
    <location>
        <begin position="9"/>
        <end position="63"/>
    </location>
</feature>
<dbReference type="CDD" id="cd01392">
    <property type="entry name" value="HTH_LacI"/>
    <property type="match status" value="1"/>
</dbReference>
<dbReference type="InterPro" id="IPR028082">
    <property type="entry name" value="Peripla_BP_I"/>
</dbReference>
<dbReference type="Gene3D" id="3.40.50.2300">
    <property type="match status" value="1"/>
</dbReference>
<dbReference type="InterPro" id="IPR000843">
    <property type="entry name" value="HTH_LacI"/>
</dbReference>
<gene>
    <name evidence="6" type="ORF">N868_05035</name>
</gene>
<proteinExistence type="predicted"/>
<keyword evidence="3" id="KW-0804">Transcription</keyword>
<dbReference type="InterPro" id="IPR010982">
    <property type="entry name" value="Lambda_DNA-bd_dom_sf"/>
</dbReference>
<comment type="caution">
    <text evidence="6">The sequence shown here is derived from an EMBL/GenBank/DDBJ whole genome shotgun (WGS) entry which is preliminary data.</text>
</comment>
<evidence type="ECO:0000313" key="6">
    <source>
        <dbReference type="EMBL" id="KGM09026.1"/>
    </source>
</evidence>
<dbReference type="Pfam" id="PF00356">
    <property type="entry name" value="LacI"/>
    <property type="match status" value="1"/>
</dbReference>
<dbReference type="SUPFAM" id="SSF53822">
    <property type="entry name" value="Periplasmic binding protein-like I"/>
    <property type="match status" value="1"/>
</dbReference>
<evidence type="ECO:0000256" key="4">
    <source>
        <dbReference type="SAM" id="MobiDB-lite"/>
    </source>
</evidence>
<dbReference type="PROSITE" id="PS00356">
    <property type="entry name" value="HTH_LACI_1"/>
    <property type="match status" value="1"/>
</dbReference>
<evidence type="ECO:0000259" key="5">
    <source>
        <dbReference type="PROSITE" id="PS50932"/>
    </source>
</evidence>
<sequence>MALPPHRRPTIKDVAQAAGVSRSAASRALRNDGYVGERSRRRVLEAAADLGYVPHVTARYLKEGVSRCVGVLVADLRDPDGAALAAGVARSARDAGLATMVADLAGRPGDALTCLTDFVAFGVAGAVLGPVSDEPATYLGRYGIPVVEVGERLATVPCDAVVGGEPYDAGREAVRCLLERFAEPDRPAAVVTLPPGGHGDDGSGARASGF</sequence>
<evidence type="ECO:0000313" key="7">
    <source>
        <dbReference type="Proteomes" id="UP000029839"/>
    </source>
</evidence>
<dbReference type="PROSITE" id="PS50932">
    <property type="entry name" value="HTH_LACI_2"/>
    <property type="match status" value="1"/>
</dbReference>
<dbReference type="SMART" id="SM00354">
    <property type="entry name" value="HTH_LACI"/>
    <property type="match status" value="1"/>
</dbReference>
<keyword evidence="2" id="KW-0238">DNA-binding</keyword>
<name>A0A0A0BM31_9CELL</name>
<dbReference type="Gene3D" id="1.10.260.40">
    <property type="entry name" value="lambda repressor-like DNA-binding domains"/>
    <property type="match status" value="1"/>
</dbReference>
<dbReference type="GO" id="GO:0003700">
    <property type="term" value="F:DNA-binding transcription factor activity"/>
    <property type="evidence" value="ECO:0007669"/>
    <property type="project" value="TreeGrafter"/>
</dbReference>
<evidence type="ECO:0000256" key="1">
    <source>
        <dbReference type="ARBA" id="ARBA00023015"/>
    </source>
</evidence>
<evidence type="ECO:0000256" key="3">
    <source>
        <dbReference type="ARBA" id="ARBA00023163"/>
    </source>
</evidence>
<dbReference type="EMBL" id="AXCY01000129">
    <property type="protein sequence ID" value="KGM09026.1"/>
    <property type="molecule type" value="Genomic_DNA"/>
</dbReference>
<dbReference type="PANTHER" id="PTHR30146:SF109">
    <property type="entry name" value="HTH-TYPE TRANSCRIPTIONAL REGULATOR GALS"/>
    <property type="match status" value="1"/>
</dbReference>
<keyword evidence="7" id="KW-1185">Reference proteome</keyword>
<dbReference type="GO" id="GO:0000976">
    <property type="term" value="F:transcription cis-regulatory region binding"/>
    <property type="evidence" value="ECO:0007669"/>
    <property type="project" value="TreeGrafter"/>
</dbReference>
<keyword evidence="1" id="KW-0805">Transcription regulation</keyword>
<feature type="region of interest" description="Disordered" evidence="4">
    <location>
        <begin position="188"/>
        <end position="210"/>
    </location>
</feature>
<dbReference type="PANTHER" id="PTHR30146">
    <property type="entry name" value="LACI-RELATED TRANSCRIPTIONAL REPRESSOR"/>
    <property type="match status" value="1"/>
</dbReference>
<dbReference type="AlphaFoldDB" id="A0A0A0BM31"/>
<evidence type="ECO:0000256" key="2">
    <source>
        <dbReference type="ARBA" id="ARBA00023125"/>
    </source>
</evidence>
<reference evidence="6 7" key="1">
    <citation type="submission" date="2013-08" db="EMBL/GenBank/DDBJ databases">
        <title>Genome sequencing of Cellulomonas carbonis T26.</title>
        <authorList>
            <person name="Chen F."/>
            <person name="Li Y."/>
            <person name="Wang G."/>
        </authorList>
    </citation>
    <scope>NUCLEOTIDE SEQUENCE [LARGE SCALE GENOMIC DNA]</scope>
    <source>
        <strain evidence="6 7">T26</strain>
    </source>
</reference>
<dbReference type="Proteomes" id="UP000029839">
    <property type="component" value="Unassembled WGS sequence"/>
</dbReference>
<dbReference type="SUPFAM" id="SSF47413">
    <property type="entry name" value="lambda repressor-like DNA-binding domains"/>
    <property type="match status" value="1"/>
</dbReference>
<protein>
    <recommendedName>
        <fullName evidence="5">HTH lacI-type domain-containing protein</fullName>
    </recommendedName>
</protein>
<accession>A0A0A0BM31</accession>